<evidence type="ECO:0000313" key="3">
    <source>
        <dbReference type="Proteomes" id="UP000028349"/>
    </source>
</evidence>
<evidence type="ECO:0000313" key="2">
    <source>
        <dbReference type="EMBL" id="VEH98854.1"/>
    </source>
</evidence>
<protein>
    <submittedName>
        <fullName evidence="2">Four helix bundle protein</fullName>
    </submittedName>
</protein>
<evidence type="ECO:0000313" key="4">
    <source>
        <dbReference type="Proteomes" id="UP000270036"/>
    </source>
</evidence>
<reference evidence="2 4" key="2">
    <citation type="submission" date="2018-12" db="EMBL/GenBank/DDBJ databases">
        <authorList>
            <consortium name="Pathogen Informatics"/>
        </authorList>
    </citation>
    <scope>NUCLEOTIDE SEQUENCE [LARGE SCALE GENOMIC DNA]</scope>
    <source>
        <strain evidence="2 4">NCTC13489</strain>
    </source>
</reference>
<dbReference type="Gene3D" id="1.20.1440.60">
    <property type="entry name" value="23S rRNA-intervening sequence"/>
    <property type="match status" value="1"/>
</dbReference>
<gene>
    <name evidence="1" type="ORF">HY04_11875</name>
    <name evidence="2" type="ORF">NCTC13489_01198</name>
</gene>
<dbReference type="PANTHER" id="PTHR38471:SF2">
    <property type="entry name" value="FOUR HELIX BUNDLE PROTEIN"/>
    <property type="match status" value="1"/>
</dbReference>
<dbReference type="KEGG" id="cant:NCTC13489_01198"/>
<reference evidence="1 3" key="1">
    <citation type="submission" date="2014-07" db="EMBL/GenBank/DDBJ databases">
        <authorList>
            <person name="Pisani N.G."/>
            <person name="Newman J.D."/>
        </authorList>
    </citation>
    <scope>NUCLEOTIDE SEQUENCE [LARGE SCALE GENOMIC DNA]</scope>
    <source>
        <strain evidence="1 3">LMG 24720</strain>
    </source>
</reference>
<dbReference type="InterPro" id="IPR036583">
    <property type="entry name" value="23S_rRNA_IVS_sf"/>
</dbReference>
<accession>A0A448NQG2</accession>
<dbReference type="OrthoDB" id="285993at2"/>
<dbReference type="InterPro" id="IPR012657">
    <property type="entry name" value="23S_rRNA-intervening_sequence"/>
</dbReference>
<dbReference type="PANTHER" id="PTHR38471">
    <property type="entry name" value="FOUR HELIX BUNDLE PROTEIN"/>
    <property type="match status" value="1"/>
</dbReference>
<dbReference type="EMBL" id="JPEP01000002">
    <property type="protein sequence ID" value="KEY19119.1"/>
    <property type="molecule type" value="Genomic_DNA"/>
</dbReference>
<dbReference type="Proteomes" id="UP000270036">
    <property type="component" value="Chromosome"/>
</dbReference>
<dbReference type="EMBL" id="LR134441">
    <property type="protein sequence ID" value="VEH98854.1"/>
    <property type="molecule type" value="Genomic_DNA"/>
</dbReference>
<keyword evidence="3" id="KW-1185">Reference proteome</keyword>
<sequence length="115" mass="13146">MEKRNEILELSIQFALNIIEFTEILESKRKFIIANQLLKSGTSVGANIFEAQSAESRADFIYKLKIADKEAKESEYWLLLCEKSSSYPFNEDLKIALLSIQKLLSKIIATSKINK</sequence>
<organism evidence="2 4">
    <name type="scientific">Kaistella antarctica</name>
    <dbReference type="NCBI Taxonomy" id="266748"/>
    <lineage>
        <taxon>Bacteria</taxon>
        <taxon>Pseudomonadati</taxon>
        <taxon>Bacteroidota</taxon>
        <taxon>Flavobacteriia</taxon>
        <taxon>Flavobacteriales</taxon>
        <taxon>Weeksellaceae</taxon>
        <taxon>Chryseobacterium group</taxon>
        <taxon>Kaistella</taxon>
    </lineage>
</organism>
<dbReference type="AlphaFoldDB" id="A0A448NQG2"/>
<evidence type="ECO:0000313" key="1">
    <source>
        <dbReference type="EMBL" id="KEY19119.1"/>
    </source>
</evidence>
<dbReference type="Proteomes" id="UP000028349">
    <property type="component" value="Unassembled WGS sequence"/>
</dbReference>
<dbReference type="PIRSF" id="PIRSF035652">
    <property type="entry name" value="CHP02436"/>
    <property type="match status" value="1"/>
</dbReference>
<name>A0A448NQG2_9FLAO</name>
<dbReference type="NCBIfam" id="TIGR02436">
    <property type="entry name" value="four helix bundle protein"/>
    <property type="match status" value="1"/>
</dbReference>
<dbReference type="SUPFAM" id="SSF158446">
    <property type="entry name" value="IVS-encoded protein-like"/>
    <property type="match status" value="1"/>
</dbReference>
<dbReference type="RefSeq" id="WP_034719962.1">
    <property type="nucleotide sequence ID" value="NZ_FOIX01000003.1"/>
</dbReference>
<dbReference type="Pfam" id="PF05635">
    <property type="entry name" value="23S_rRNA_IVP"/>
    <property type="match status" value="1"/>
</dbReference>
<dbReference type="STRING" id="266748.HY04_11875"/>
<proteinExistence type="predicted"/>